<keyword evidence="4" id="KW-1185">Reference proteome</keyword>
<feature type="compositionally biased region" description="Polar residues" evidence="2">
    <location>
        <begin position="1"/>
        <end position="17"/>
    </location>
</feature>
<dbReference type="EMBL" id="ML213630">
    <property type="protein sequence ID" value="TFK34594.1"/>
    <property type="molecule type" value="Genomic_DNA"/>
</dbReference>
<organism evidence="3 4">
    <name type="scientific">Crucibulum laeve</name>
    <dbReference type="NCBI Taxonomy" id="68775"/>
    <lineage>
        <taxon>Eukaryota</taxon>
        <taxon>Fungi</taxon>
        <taxon>Dikarya</taxon>
        <taxon>Basidiomycota</taxon>
        <taxon>Agaricomycotina</taxon>
        <taxon>Agaricomycetes</taxon>
        <taxon>Agaricomycetidae</taxon>
        <taxon>Agaricales</taxon>
        <taxon>Agaricineae</taxon>
        <taxon>Nidulariaceae</taxon>
        <taxon>Crucibulum</taxon>
    </lineage>
</organism>
<reference evidence="3 4" key="1">
    <citation type="journal article" date="2019" name="Nat. Ecol. Evol.">
        <title>Megaphylogeny resolves global patterns of mushroom evolution.</title>
        <authorList>
            <person name="Varga T."/>
            <person name="Krizsan K."/>
            <person name="Foldi C."/>
            <person name="Dima B."/>
            <person name="Sanchez-Garcia M."/>
            <person name="Sanchez-Ramirez S."/>
            <person name="Szollosi G.J."/>
            <person name="Szarkandi J.G."/>
            <person name="Papp V."/>
            <person name="Albert L."/>
            <person name="Andreopoulos W."/>
            <person name="Angelini C."/>
            <person name="Antonin V."/>
            <person name="Barry K.W."/>
            <person name="Bougher N.L."/>
            <person name="Buchanan P."/>
            <person name="Buyck B."/>
            <person name="Bense V."/>
            <person name="Catcheside P."/>
            <person name="Chovatia M."/>
            <person name="Cooper J."/>
            <person name="Damon W."/>
            <person name="Desjardin D."/>
            <person name="Finy P."/>
            <person name="Geml J."/>
            <person name="Haridas S."/>
            <person name="Hughes K."/>
            <person name="Justo A."/>
            <person name="Karasinski D."/>
            <person name="Kautmanova I."/>
            <person name="Kiss B."/>
            <person name="Kocsube S."/>
            <person name="Kotiranta H."/>
            <person name="LaButti K.M."/>
            <person name="Lechner B.E."/>
            <person name="Liimatainen K."/>
            <person name="Lipzen A."/>
            <person name="Lukacs Z."/>
            <person name="Mihaltcheva S."/>
            <person name="Morgado L.N."/>
            <person name="Niskanen T."/>
            <person name="Noordeloos M.E."/>
            <person name="Ohm R.A."/>
            <person name="Ortiz-Santana B."/>
            <person name="Ovrebo C."/>
            <person name="Racz N."/>
            <person name="Riley R."/>
            <person name="Savchenko A."/>
            <person name="Shiryaev A."/>
            <person name="Soop K."/>
            <person name="Spirin V."/>
            <person name="Szebenyi C."/>
            <person name="Tomsovsky M."/>
            <person name="Tulloss R.E."/>
            <person name="Uehling J."/>
            <person name="Grigoriev I.V."/>
            <person name="Vagvolgyi C."/>
            <person name="Papp T."/>
            <person name="Martin F.M."/>
            <person name="Miettinen O."/>
            <person name="Hibbett D.S."/>
            <person name="Nagy L.G."/>
        </authorList>
    </citation>
    <scope>NUCLEOTIDE SEQUENCE [LARGE SCALE GENOMIC DNA]</scope>
    <source>
        <strain evidence="3 4">CBS 166.37</strain>
    </source>
</reference>
<evidence type="ECO:0000256" key="2">
    <source>
        <dbReference type="SAM" id="MobiDB-lite"/>
    </source>
</evidence>
<sequence length="147" mass="17010">MVQLSTASPSNNLNVTESDPHNADIEESLYAREIKTVYKSLKRMLEQDEKDGNTVDAEKRRRISVEAELDRVKISLEAQIETLQTELKLQIRERASEKDKYLLESQTANAMVKMYEHELKTAQKERERAEQRLKVVEGTIKSLFKAD</sequence>
<protein>
    <submittedName>
        <fullName evidence="3">Uncharacterized protein</fullName>
    </submittedName>
</protein>
<dbReference type="Proteomes" id="UP000308652">
    <property type="component" value="Unassembled WGS sequence"/>
</dbReference>
<keyword evidence="1" id="KW-0175">Coiled coil</keyword>
<evidence type="ECO:0000313" key="3">
    <source>
        <dbReference type="EMBL" id="TFK34594.1"/>
    </source>
</evidence>
<proteinExistence type="predicted"/>
<evidence type="ECO:0000313" key="4">
    <source>
        <dbReference type="Proteomes" id="UP000308652"/>
    </source>
</evidence>
<name>A0A5C3LN50_9AGAR</name>
<evidence type="ECO:0000256" key="1">
    <source>
        <dbReference type="SAM" id="Coils"/>
    </source>
</evidence>
<feature type="coiled-coil region" evidence="1">
    <location>
        <begin position="31"/>
        <end position="139"/>
    </location>
</feature>
<feature type="region of interest" description="Disordered" evidence="2">
    <location>
        <begin position="1"/>
        <end position="24"/>
    </location>
</feature>
<accession>A0A5C3LN50</accession>
<dbReference type="AlphaFoldDB" id="A0A5C3LN50"/>
<gene>
    <name evidence="3" type="ORF">BDQ12DRAFT_365302</name>
</gene>